<dbReference type="Pfam" id="PF04820">
    <property type="entry name" value="Trp_halogenase"/>
    <property type="match status" value="1"/>
</dbReference>
<sequence>MIEKKRHPRFHIGESLLACNLPILKELGVLDEVTAMGVYKTGSEFASDTQEERYFFSFRHAMEAQADHAYQVRRADFDALLFRNAEKAGAKTFEETRVVRVQFPTPSAPLVEVCTKDEQTVIYQPRFILDASGRDTLMLRQHGTKFNNHRNNKAAIFSHFRHVPRAKGEDQEGYASIRTVPGGWFWMIPLPNDIMSIGFVGDYDRMQKYKGSADDIFWAYVRHSPSISKRMAKAEAVMPLTYTGHYSYKGDKAWGERYFIIGDAFGFLDPIFPAGVMLAMKSALRGVHVAQQWLQHAELGRKEARAAEKQARQEMRLISWFVYRLNDPDLRRFLMRPQHHRMRQRMRDAMISPLAGDFSPSWRVMLPLRAFMLFFTCTKRFRRSSTPKA</sequence>
<reference evidence="1" key="1">
    <citation type="submission" date="2013-04" db="EMBL/GenBank/DDBJ databases">
        <title>The genome sequencing project of 58 acetic acid bacteria.</title>
        <authorList>
            <person name="Okamoto-Kainuma A."/>
            <person name="Ishikawa M."/>
            <person name="Umino S."/>
            <person name="Koizumi Y."/>
            <person name="Shiwa Y."/>
            <person name="Yoshikawa H."/>
            <person name="Matsutani M."/>
            <person name="Matsushita K."/>
        </authorList>
    </citation>
    <scope>NUCLEOTIDE SEQUENCE</scope>
    <source>
        <strain evidence="1">DSM 15669</strain>
    </source>
</reference>
<name>A0ABQ0NZ97_9PROT</name>
<accession>A0ABQ0NZ97</accession>
<dbReference type="PANTHER" id="PTHR43747:SF1">
    <property type="entry name" value="SLR1998 PROTEIN"/>
    <property type="match status" value="1"/>
</dbReference>
<proteinExistence type="predicted"/>
<dbReference type="InterPro" id="IPR006905">
    <property type="entry name" value="Flavin_halogenase"/>
</dbReference>
<comment type="caution">
    <text evidence="1">The sequence shown here is derived from an EMBL/GenBank/DDBJ whole genome shotgun (WGS) entry which is preliminary data.</text>
</comment>
<dbReference type="Gene3D" id="3.50.50.60">
    <property type="entry name" value="FAD/NAD(P)-binding domain"/>
    <property type="match status" value="1"/>
</dbReference>
<dbReference type="EMBL" id="BAQD01000017">
    <property type="protein sequence ID" value="GBQ06991.1"/>
    <property type="molecule type" value="Genomic_DNA"/>
</dbReference>
<dbReference type="InterPro" id="IPR050816">
    <property type="entry name" value="Flavin-dep_Halogenase_NPB"/>
</dbReference>
<evidence type="ECO:0000313" key="1">
    <source>
        <dbReference type="EMBL" id="GBQ06991.1"/>
    </source>
</evidence>
<dbReference type="SUPFAM" id="SSF51905">
    <property type="entry name" value="FAD/NAD(P)-binding domain"/>
    <property type="match status" value="1"/>
</dbReference>
<dbReference type="Proteomes" id="UP001062901">
    <property type="component" value="Unassembled WGS sequence"/>
</dbReference>
<dbReference type="PANTHER" id="PTHR43747">
    <property type="entry name" value="FAD-BINDING PROTEIN"/>
    <property type="match status" value="1"/>
</dbReference>
<keyword evidence="2" id="KW-1185">Reference proteome</keyword>
<dbReference type="InterPro" id="IPR036188">
    <property type="entry name" value="FAD/NAD-bd_sf"/>
</dbReference>
<organism evidence="1 2">
    <name type="scientific">Saccharibacter floricola DSM 15669</name>
    <dbReference type="NCBI Taxonomy" id="1123227"/>
    <lineage>
        <taxon>Bacteria</taxon>
        <taxon>Pseudomonadati</taxon>
        <taxon>Pseudomonadota</taxon>
        <taxon>Alphaproteobacteria</taxon>
        <taxon>Acetobacterales</taxon>
        <taxon>Acetobacteraceae</taxon>
        <taxon>Saccharibacter</taxon>
    </lineage>
</organism>
<protein>
    <submittedName>
        <fullName evidence="1">Oxidoreductase</fullName>
    </submittedName>
</protein>
<gene>
    <name evidence="1" type="ORF">AA15669_1184</name>
</gene>
<evidence type="ECO:0000313" key="2">
    <source>
        <dbReference type="Proteomes" id="UP001062901"/>
    </source>
</evidence>